<sequence length="519" mass="57508">MSTEILDVRLCMGTSDDSPLDACRGLFPHKDHPGLCARCLMLKSSASDKDKIEQIMESVHCRGCGSVGRHFDRQEKLCGGCIVRKDHVEQDPKLRRAQELQDEAARLMAEARPDAYNARSSQTTRPSREAPRTVPAGNRRISAAPAPTSTSSAGHDASGRRIEISLWPCVGSQQFVAMGKMTCSYDADTPMTDVAEEGVQRMNASYWDKKCTMSLERDVDVRWTGNLLPEPGTMGMTVGEFYDTHWVVSHRHIYFNTAPRRQKVRSQNSQHMCLELLIDVAGWEARTGCQAPAECPGKRGRPAGGKNKRVQSNVSADEDGSARKKQRGMAMQTQLATYVPSTAIRATILRTQPSERLKVTVAASDFDERELSLEASYLIEDGAKIDIDLNDGKPPHPYVAKRFFNIGNGINKVSCEENGHYLRLEAERLERGQFYLGKFLEVAKEAGVSVSSGFAFADFILARENTEPEEPGSVAPSKASGIPAEKWETDWPASDPPVGIMWLLERRRTSAVDRWSEGL</sequence>
<keyword evidence="3" id="KW-1185">Reference proteome</keyword>
<dbReference type="STRING" id="1314778.A0A5C3PQM8"/>
<protein>
    <submittedName>
        <fullName evidence="2">Uncharacterized protein</fullName>
    </submittedName>
</protein>
<feature type="region of interest" description="Disordered" evidence="1">
    <location>
        <begin position="111"/>
        <end position="157"/>
    </location>
</feature>
<feature type="compositionally biased region" description="Basic residues" evidence="1">
    <location>
        <begin position="298"/>
        <end position="309"/>
    </location>
</feature>
<reference evidence="2 3" key="1">
    <citation type="journal article" date="2019" name="Nat. Ecol. Evol.">
        <title>Megaphylogeny resolves global patterns of mushroom evolution.</title>
        <authorList>
            <person name="Varga T."/>
            <person name="Krizsan K."/>
            <person name="Foldi C."/>
            <person name="Dima B."/>
            <person name="Sanchez-Garcia M."/>
            <person name="Sanchez-Ramirez S."/>
            <person name="Szollosi G.J."/>
            <person name="Szarkandi J.G."/>
            <person name="Papp V."/>
            <person name="Albert L."/>
            <person name="Andreopoulos W."/>
            <person name="Angelini C."/>
            <person name="Antonin V."/>
            <person name="Barry K.W."/>
            <person name="Bougher N.L."/>
            <person name="Buchanan P."/>
            <person name="Buyck B."/>
            <person name="Bense V."/>
            <person name="Catcheside P."/>
            <person name="Chovatia M."/>
            <person name="Cooper J."/>
            <person name="Damon W."/>
            <person name="Desjardin D."/>
            <person name="Finy P."/>
            <person name="Geml J."/>
            <person name="Haridas S."/>
            <person name="Hughes K."/>
            <person name="Justo A."/>
            <person name="Karasinski D."/>
            <person name="Kautmanova I."/>
            <person name="Kiss B."/>
            <person name="Kocsube S."/>
            <person name="Kotiranta H."/>
            <person name="LaButti K.M."/>
            <person name="Lechner B.E."/>
            <person name="Liimatainen K."/>
            <person name="Lipzen A."/>
            <person name="Lukacs Z."/>
            <person name="Mihaltcheva S."/>
            <person name="Morgado L.N."/>
            <person name="Niskanen T."/>
            <person name="Noordeloos M.E."/>
            <person name="Ohm R.A."/>
            <person name="Ortiz-Santana B."/>
            <person name="Ovrebo C."/>
            <person name="Racz N."/>
            <person name="Riley R."/>
            <person name="Savchenko A."/>
            <person name="Shiryaev A."/>
            <person name="Soop K."/>
            <person name="Spirin V."/>
            <person name="Szebenyi C."/>
            <person name="Tomsovsky M."/>
            <person name="Tulloss R.E."/>
            <person name="Uehling J."/>
            <person name="Grigoriev I.V."/>
            <person name="Vagvolgyi C."/>
            <person name="Papp T."/>
            <person name="Martin F.M."/>
            <person name="Miettinen O."/>
            <person name="Hibbett D.S."/>
            <person name="Nagy L.G."/>
        </authorList>
    </citation>
    <scope>NUCLEOTIDE SEQUENCE [LARGE SCALE GENOMIC DNA]</scope>
    <source>
        <strain evidence="2 3">HHB13444</strain>
    </source>
</reference>
<dbReference type="InParanoid" id="A0A5C3PQM8"/>
<dbReference type="EMBL" id="ML211009">
    <property type="protein sequence ID" value="TFK91926.1"/>
    <property type="molecule type" value="Genomic_DNA"/>
</dbReference>
<evidence type="ECO:0000313" key="3">
    <source>
        <dbReference type="Proteomes" id="UP000308197"/>
    </source>
</evidence>
<feature type="compositionally biased region" description="Low complexity" evidence="1">
    <location>
        <begin position="142"/>
        <end position="153"/>
    </location>
</feature>
<dbReference type="Proteomes" id="UP000308197">
    <property type="component" value="Unassembled WGS sequence"/>
</dbReference>
<evidence type="ECO:0000256" key="1">
    <source>
        <dbReference type="SAM" id="MobiDB-lite"/>
    </source>
</evidence>
<dbReference type="AlphaFoldDB" id="A0A5C3PQM8"/>
<proteinExistence type="predicted"/>
<organism evidence="2 3">
    <name type="scientific">Polyporus arcularius HHB13444</name>
    <dbReference type="NCBI Taxonomy" id="1314778"/>
    <lineage>
        <taxon>Eukaryota</taxon>
        <taxon>Fungi</taxon>
        <taxon>Dikarya</taxon>
        <taxon>Basidiomycota</taxon>
        <taxon>Agaricomycotina</taxon>
        <taxon>Agaricomycetes</taxon>
        <taxon>Polyporales</taxon>
        <taxon>Polyporaceae</taxon>
        <taxon>Polyporus</taxon>
    </lineage>
</organism>
<name>A0A5C3PQM8_9APHY</name>
<gene>
    <name evidence="2" type="ORF">K466DRAFT_595713</name>
</gene>
<feature type="region of interest" description="Disordered" evidence="1">
    <location>
        <begin position="293"/>
        <end position="326"/>
    </location>
</feature>
<feature type="region of interest" description="Disordered" evidence="1">
    <location>
        <begin position="467"/>
        <end position="493"/>
    </location>
</feature>
<evidence type="ECO:0000313" key="2">
    <source>
        <dbReference type="EMBL" id="TFK91926.1"/>
    </source>
</evidence>
<accession>A0A5C3PQM8</accession>